<dbReference type="InterPro" id="IPR036390">
    <property type="entry name" value="WH_DNA-bd_sf"/>
</dbReference>
<organism evidence="1 2">
    <name type="scientific">Niveispirillum lacus</name>
    <dbReference type="NCBI Taxonomy" id="1981099"/>
    <lineage>
        <taxon>Bacteria</taxon>
        <taxon>Pseudomonadati</taxon>
        <taxon>Pseudomonadota</taxon>
        <taxon>Alphaproteobacteria</taxon>
        <taxon>Rhodospirillales</taxon>
        <taxon>Azospirillaceae</taxon>
        <taxon>Niveispirillum</taxon>
    </lineage>
</organism>
<proteinExistence type="predicted"/>
<protein>
    <recommendedName>
        <fullName evidence="3">HTH marR-type domain-containing protein</fullName>
    </recommendedName>
</protein>
<keyword evidence="2" id="KW-1185">Reference proteome</keyword>
<accession>A0A255YQX0</accession>
<dbReference type="RefSeq" id="WP_094458284.1">
    <property type="nucleotide sequence ID" value="NZ_NOXU01000032.1"/>
</dbReference>
<evidence type="ECO:0008006" key="3">
    <source>
        <dbReference type="Google" id="ProtNLM"/>
    </source>
</evidence>
<dbReference type="AlphaFoldDB" id="A0A255YQX0"/>
<sequence>MQLSLDSQLLRRSLDATTGIPEVVLMIPAYYRLYMLLRAELLANLASSVPTTQKGLAAHYGVCRGTASAALALLSRDGLIKPARRGRPRLLAR</sequence>
<dbReference type="InterPro" id="IPR036388">
    <property type="entry name" value="WH-like_DNA-bd_sf"/>
</dbReference>
<dbReference type="Proteomes" id="UP000216998">
    <property type="component" value="Unassembled WGS sequence"/>
</dbReference>
<evidence type="ECO:0000313" key="1">
    <source>
        <dbReference type="EMBL" id="OYQ31602.1"/>
    </source>
</evidence>
<gene>
    <name evidence="1" type="ORF">CHU95_20910</name>
</gene>
<dbReference type="OrthoDB" id="7363114at2"/>
<dbReference type="EMBL" id="NOXU01000032">
    <property type="protein sequence ID" value="OYQ31602.1"/>
    <property type="molecule type" value="Genomic_DNA"/>
</dbReference>
<evidence type="ECO:0000313" key="2">
    <source>
        <dbReference type="Proteomes" id="UP000216998"/>
    </source>
</evidence>
<dbReference type="SUPFAM" id="SSF46785">
    <property type="entry name" value="Winged helix' DNA-binding domain"/>
    <property type="match status" value="1"/>
</dbReference>
<dbReference type="Gene3D" id="1.10.10.10">
    <property type="entry name" value="Winged helix-like DNA-binding domain superfamily/Winged helix DNA-binding domain"/>
    <property type="match status" value="1"/>
</dbReference>
<comment type="caution">
    <text evidence="1">The sequence shown here is derived from an EMBL/GenBank/DDBJ whole genome shotgun (WGS) entry which is preliminary data.</text>
</comment>
<name>A0A255YQX0_9PROT</name>
<reference evidence="1 2" key="1">
    <citation type="submission" date="2017-07" db="EMBL/GenBank/DDBJ databases">
        <title>Niveispirillum cyanobacteriorum sp. nov., isolated from cyanobacterial aggregates in a eutrophic lake.</title>
        <authorList>
            <person name="Cai H."/>
        </authorList>
    </citation>
    <scope>NUCLEOTIDE SEQUENCE [LARGE SCALE GENOMIC DNA]</scope>
    <source>
        <strain evidence="2">TH1-14</strain>
    </source>
</reference>